<gene>
    <name evidence="1" type="ORF">GCM10011514_06300</name>
</gene>
<dbReference type="RefSeq" id="WP_188764560.1">
    <property type="nucleotide sequence ID" value="NZ_BMKK01000001.1"/>
</dbReference>
<dbReference type="EMBL" id="BMKK01000001">
    <property type="protein sequence ID" value="GGD45024.1"/>
    <property type="molecule type" value="Genomic_DNA"/>
</dbReference>
<reference evidence="1" key="2">
    <citation type="submission" date="2020-09" db="EMBL/GenBank/DDBJ databases">
        <authorList>
            <person name="Sun Q."/>
            <person name="Zhou Y."/>
        </authorList>
    </citation>
    <scope>NUCLEOTIDE SEQUENCE</scope>
    <source>
        <strain evidence="1">CGMCC 1.15958</strain>
    </source>
</reference>
<name>A0A916YHK5_9BACT</name>
<dbReference type="Proteomes" id="UP000609064">
    <property type="component" value="Unassembled WGS sequence"/>
</dbReference>
<sequence length="331" mass="37171">MPVPATDSISVADISTDLQNYALDNQEHLIQQVTSVGFDGIPGSPLVPLDDYVMFLPTTGEVVLTDLIVDDPLQPGGTDTFDPKNEVVKYKTRKASVKPAKVDLKFKHTKIMAMYNTYIGRVKSKKIDPKTYPYEEDVIKKILKAVKKYLRLAMWQAEHNEADKSFMGLFDGWIKQILDAIALNDGSINIVDIDAINGTNAVAQLTKMKKALPAGVRYGNNAVLILNEETKDFYEENYQALHGTLPYNTGFTKKYLDGSNIEIIVEEGLAGFDRPIITTRENLVFLYDDENKQNNVDFDYQKRDRSLAYIMDFFTGVGICATELIWVGDSN</sequence>
<proteinExistence type="predicted"/>
<reference evidence="1" key="1">
    <citation type="journal article" date="2014" name="Int. J. Syst. Evol. Microbiol.">
        <title>Complete genome sequence of Corynebacterium casei LMG S-19264T (=DSM 44701T), isolated from a smear-ripened cheese.</title>
        <authorList>
            <consortium name="US DOE Joint Genome Institute (JGI-PGF)"/>
            <person name="Walter F."/>
            <person name="Albersmeier A."/>
            <person name="Kalinowski J."/>
            <person name="Ruckert C."/>
        </authorList>
    </citation>
    <scope>NUCLEOTIDE SEQUENCE</scope>
    <source>
        <strain evidence="1">CGMCC 1.15958</strain>
    </source>
</reference>
<accession>A0A916YHK5</accession>
<comment type="caution">
    <text evidence="1">The sequence shown here is derived from an EMBL/GenBank/DDBJ whole genome shotgun (WGS) entry which is preliminary data.</text>
</comment>
<protein>
    <submittedName>
        <fullName evidence="1">Uncharacterized protein</fullName>
    </submittedName>
</protein>
<evidence type="ECO:0000313" key="2">
    <source>
        <dbReference type="Proteomes" id="UP000609064"/>
    </source>
</evidence>
<keyword evidence="2" id="KW-1185">Reference proteome</keyword>
<dbReference type="AlphaFoldDB" id="A0A916YHK5"/>
<organism evidence="1 2">
    <name type="scientific">Emticicia aquatilis</name>
    <dbReference type="NCBI Taxonomy" id="1537369"/>
    <lineage>
        <taxon>Bacteria</taxon>
        <taxon>Pseudomonadati</taxon>
        <taxon>Bacteroidota</taxon>
        <taxon>Cytophagia</taxon>
        <taxon>Cytophagales</taxon>
        <taxon>Leadbetterellaceae</taxon>
        <taxon>Emticicia</taxon>
    </lineage>
</organism>
<evidence type="ECO:0000313" key="1">
    <source>
        <dbReference type="EMBL" id="GGD45024.1"/>
    </source>
</evidence>